<dbReference type="UniPathway" id="UPA00988"/>
<dbReference type="GO" id="GO:0002143">
    <property type="term" value="P:tRNA wobble position uridine thiolation"/>
    <property type="evidence" value="ECO:0007669"/>
    <property type="project" value="TreeGrafter"/>
</dbReference>
<dbReference type="InParanoid" id="D6RM89"/>
<feature type="region of interest" description="Disordered" evidence="4">
    <location>
        <begin position="109"/>
        <end position="134"/>
    </location>
</feature>
<evidence type="ECO:0000256" key="1">
    <source>
        <dbReference type="ARBA" id="ARBA00022490"/>
    </source>
</evidence>
<dbReference type="OrthoDB" id="25129at2759"/>
<dbReference type="Proteomes" id="UP000001861">
    <property type="component" value="Unassembled WGS sequence"/>
</dbReference>
<dbReference type="HAMAP" id="MF_03054">
    <property type="entry name" value="CTU2"/>
    <property type="match status" value="1"/>
</dbReference>
<dbReference type="PANTHER" id="PTHR20882:SF14">
    <property type="entry name" value="CYTOPLASMIC TRNA 2-THIOLATION PROTEIN 2"/>
    <property type="match status" value="1"/>
</dbReference>
<comment type="function">
    <text evidence="3">Plays a central role in 2-thiolation of mcm(5)S(2)U at tRNA wobble positions of tRNA(Lys), tRNA(Glu) and tRNA(Gln). May act by forming a heterodimer with NCS6 that ligates sulfur from thiocarboxylated URM1 onto the uridine of tRNAs at wobble position. Prior mcm(5) tRNA modification by the elongator complex is required for 2-thiolation. May also be involved in protein urmylation.</text>
</comment>
<dbReference type="HOGENOM" id="CLU_024534_4_0_1"/>
<keyword evidence="1 3" id="KW-0963">Cytoplasm</keyword>
<evidence type="ECO:0000313" key="6">
    <source>
        <dbReference type="Proteomes" id="UP000001861"/>
    </source>
</evidence>
<dbReference type="GO" id="GO:0016779">
    <property type="term" value="F:nucleotidyltransferase activity"/>
    <property type="evidence" value="ECO:0007669"/>
    <property type="project" value="UniProtKB-UniRule"/>
</dbReference>
<dbReference type="VEuPathDB" id="FungiDB:CC1G_14393"/>
<comment type="similarity">
    <text evidence="3">Belongs to the CTU2/NCS2 family.</text>
</comment>
<dbReference type="KEGG" id="cci:CC1G_14393"/>
<dbReference type="EMBL" id="AACS02000004">
    <property type="protein sequence ID" value="EFI27902.1"/>
    <property type="molecule type" value="Genomic_DNA"/>
</dbReference>
<evidence type="ECO:0000256" key="3">
    <source>
        <dbReference type="HAMAP-Rule" id="MF_03054"/>
    </source>
</evidence>
<dbReference type="GO" id="GO:0000049">
    <property type="term" value="F:tRNA binding"/>
    <property type="evidence" value="ECO:0007669"/>
    <property type="project" value="InterPro"/>
</dbReference>
<organism evidence="5 6">
    <name type="scientific">Coprinopsis cinerea (strain Okayama-7 / 130 / ATCC MYA-4618 / FGSC 9003)</name>
    <name type="common">Inky cap fungus</name>
    <name type="synonym">Hormographiella aspergillata</name>
    <dbReference type="NCBI Taxonomy" id="240176"/>
    <lineage>
        <taxon>Eukaryota</taxon>
        <taxon>Fungi</taxon>
        <taxon>Dikarya</taxon>
        <taxon>Basidiomycota</taxon>
        <taxon>Agaricomycotina</taxon>
        <taxon>Agaricomycetes</taxon>
        <taxon>Agaricomycetidae</taxon>
        <taxon>Agaricales</taxon>
        <taxon>Agaricineae</taxon>
        <taxon>Psathyrellaceae</taxon>
        <taxon>Coprinopsis</taxon>
    </lineage>
</organism>
<comment type="subcellular location">
    <subcellularLocation>
        <location evidence="3">Cytoplasm</location>
    </subcellularLocation>
</comment>
<dbReference type="AlphaFoldDB" id="D6RM89"/>
<evidence type="ECO:0000313" key="5">
    <source>
        <dbReference type="EMBL" id="EFI27902.1"/>
    </source>
</evidence>
<dbReference type="PANTHER" id="PTHR20882">
    <property type="entry name" value="CYTOPLASMIC TRNA 2-THIOLATION PROTEIN 2"/>
    <property type="match status" value="1"/>
</dbReference>
<evidence type="ECO:0000256" key="4">
    <source>
        <dbReference type="SAM" id="MobiDB-lite"/>
    </source>
</evidence>
<dbReference type="OMA" id="KQRKQMM"/>
<name>D6RM89_COPC7</name>
<dbReference type="InterPro" id="IPR014729">
    <property type="entry name" value="Rossmann-like_a/b/a_fold"/>
</dbReference>
<sequence length="494" mass="54266">MSTSCGNPAVEKDAEMTRRPKFDRSKQCVKCKEQRGNIVIRHAVYCKQCFFPLIVTRFKKTLEPVVNPKPDGPRKKALKANGSLVIGFSGGLGSSVLLDLVSKTYFSGPPTTTKENGQMRGGAAHPKNRTGADSGVWKGKPAVCYVELASVIPEGKDKTEEVRKTVQRYSASDGFEFEFVPLRIEDAFDDTWWARFGGIDLSTAARSYGADIADELLPLSEIPSSSSTPYTPVQALQTYLSYLPTPTAKESAIQTLTRLLLLHVSASRDASHLLLGTSLTTLSVNLIAGISQGAGFSVSEESFEEWSYPTIQRADSPSIEKTRPSKVRIVRPLRDIGIKECGFWMWWSGLPLVGEKRLSSGRQSIVSLTRDFIMGLEQDYPSTEWKAQISIRSYTDETFAAAGHPLPPHLEDFPPAPTSSVDPPPHIASRLCYACHTTLTSRSSRGNPGRDGLSNVVPLPTWSRASLDVSGVSITRKLGEKEMMSQIQDYLLEE</sequence>
<protein>
    <recommendedName>
        <fullName evidence="3">Cytoplasmic tRNA 2-thiolation protein 2</fullName>
    </recommendedName>
</protein>
<keyword evidence="2 3" id="KW-0819">tRNA processing</keyword>
<dbReference type="STRING" id="240176.D6RM89"/>
<accession>D6RM89</accession>
<dbReference type="InterPro" id="IPR019407">
    <property type="entry name" value="CTU2"/>
</dbReference>
<evidence type="ECO:0000256" key="2">
    <source>
        <dbReference type="ARBA" id="ARBA00022694"/>
    </source>
</evidence>
<dbReference type="GO" id="GO:0016783">
    <property type="term" value="F:sulfurtransferase activity"/>
    <property type="evidence" value="ECO:0007669"/>
    <property type="project" value="TreeGrafter"/>
</dbReference>
<proteinExistence type="inferred from homology"/>
<dbReference type="GeneID" id="9378418"/>
<comment type="caution">
    <text evidence="5">The sequence shown here is derived from an EMBL/GenBank/DDBJ whole genome shotgun (WGS) entry which is preliminary data.</text>
</comment>
<dbReference type="Gene3D" id="3.40.50.620">
    <property type="entry name" value="HUPs"/>
    <property type="match status" value="1"/>
</dbReference>
<comment type="pathway">
    <text evidence="3">tRNA modification; 5-methoxycarbonylmethyl-2-thiouridine-tRNA biosynthesis.</text>
</comment>
<reference evidence="5 6" key="1">
    <citation type="journal article" date="2010" name="Proc. Natl. Acad. Sci. U.S.A.">
        <title>Insights into evolution of multicellular fungi from the assembled chromosomes of the mushroom Coprinopsis cinerea (Coprinus cinereus).</title>
        <authorList>
            <person name="Stajich J.E."/>
            <person name="Wilke S.K."/>
            <person name="Ahren D."/>
            <person name="Au C.H."/>
            <person name="Birren B.W."/>
            <person name="Borodovsky M."/>
            <person name="Burns C."/>
            <person name="Canback B."/>
            <person name="Casselton L.A."/>
            <person name="Cheng C.K."/>
            <person name="Deng J."/>
            <person name="Dietrich F.S."/>
            <person name="Fargo D.C."/>
            <person name="Farman M.L."/>
            <person name="Gathman A.C."/>
            <person name="Goldberg J."/>
            <person name="Guigo R."/>
            <person name="Hoegger P.J."/>
            <person name="Hooker J.B."/>
            <person name="Huggins A."/>
            <person name="James T.Y."/>
            <person name="Kamada T."/>
            <person name="Kilaru S."/>
            <person name="Kodira C."/>
            <person name="Kues U."/>
            <person name="Kupfer D."/>
            <person name="Kwan H.S."/>
            <person name="Lomsadze A."/>
            <person name="Li W."/>
            <person name="Lilly W.W."/>
            <person name="Ma L.J."/>
            <person name="Mackey A.J."/>
            <person name="Manning G."/>
            <person name="Martin F."/>
            <person name="Muraguchi H."/>
            <person name="Natvig D.O."/>
            <person name="Palmerini H."/>
            <person name="Ramesh M.A."/>
            <person name="Rehmeyer C.J."/>
            <person name="Roe B.A."/>
            <person name="Shenoy N."/>
            <person name="Stanke M."/>
            <person name="Ter-Hovhannisyan V."/>
            <person name="Tunlid A."/>
            <person name="Velagapudi R."/>
            <person name="Vision T.J."/>
            <person name="Zeng Q."/>
            <person name="Zolan M.E."/>
            <person name="Pukkila P.J."/>
        </authorList>
    </citation>
    <scope>NUCLEOTIDE SEQUENCE [LARGE SCALE GENOMIC DNA]</scope>
    <source>
        <strain evidence="6">Okayama-7 / 130 / ATCC MYA-4618 / FGSC 9003</strain>
    </source>
</reference>
<dbReference type="eggNOG" id="KOG2594">
    <property type="taxonomic scope" value="Eukaryota"/>
</dbReference>
<dbReference type="RefSeq" id="XP_002911396.1">
    <property type="nucleotide sequence ID" value="XM_002911350.1"/>
</dbReference>
<gene>
    <name evidence="3" type="primary">NCS2</name>
    <name evidence="3" type="synonym">CTU2</name>
    <name evidence="5" type="ORF">CC1G_14393</name>
</gene>
<dbReference type="GO" id="GO:0005829">
    <property type="term" value="C:cytosol"/>
    <property type="evidence" value="ECO:0007669"/>
    <property type="project" value="TreeGrafter"/>
</dbReference>
<keyword evidence="6" id="KW-1185">Reference proteome</keyword>
<dbReference type="GO" id="GO:0032447">
    <property type="term" value="P:protein urmylation"/>
    <property type="evidence" value="ECO:0007669"/>
    <property type="project" value="UniProtKB-UniRule"/>
</dbReference>